<dbReference type="EMBL" id="FNWU01000012">
    <property type="protein sequence ID" value="SEH60849.1"/>
    <property type="molecule type" value="Genomic_DNA"/>
</dbReference>
<reference evidence="2 3" key="1">
    <citation type="submission" date="2016-10" db="EMBL/GenBank/DDBJ databases">
        <authorList>
            <person name="de Groot N.N."/>
        </authorList>
    </citation>
    <scope>NUCLEOTIDE SEQUENCE [LARGE SCALE GENOMIC DNA]</scope>
    <source>
        <strain evidence="2 3">IBRC-M10418</strain>
    </source>
</reference>
<sequence>MTDDQRTAFERVMGPETKWEIVKSGTPPSVDGMAIHEPKYMRCLYCGAQTIIDEAGETTTGIDELVHKESCGQSSASVREPGDPGDAFDTRDD</sequence>
<organism evidence="2 3">
    <name type="scientific">Halopenitus malekzadehii</name>
    <dbReference type="NCBI Taxonomy" id="1267564"/>
    <lineage>
        <taxon>Archaea</taxon>
        <taxon>Methanobacteriati</taxon>
        <taxon>Methanobacteriota</taxon>
        <taxon>Stenosarchaea group</taxon>
        <taxon>Halobacteria</taxon>
        <taxon>Halobacteriales</taxon>
        <taxon>Haloferacaceae</taxon>
        <taxon>Halopenitus</taxon>
    </lineage>
</organism>
<dbReference type="Proteomes" id="UP000199215">
    <property type="component" value="Unassembled WGS sequence"/>
</dbReference>
<feature type="region of interest" description="Disordered" evidence="1">
    <location>
        <begin position="69"/>
        <end position="93"/>
    </location>
</feature>
<dbReference type="OrthoDB" id="322258at2157"/>
<dbReference type="RefSeq" id="WP_177167503.1">
    <property type="nucleotide sequence ID" value="NZ_FNWU01000012.1"/>
</dbReference>
<protein>
    <submittedName>
        <fullName evidence="2">Uncharacterized protein</fullName>
    </submittedName>
</protein>
<evidence type="ECO:0000313" key="2">
    <source>
        <dbReference type="EMBL" id="SEH60849.1"/>
    </source>
</evidence>
<evidence type="ECO:0000313" key="3">
    <source>
        <dbReference type="Proteomes" id="UP000199215"/>
    </source>
</evidence>
<name>A0A1H6JNI5_9EURY</name>
<proteinExistence type="predicted"/>
<gene>
    <name evidence="2" type="ORF">SAMN05192561_11245</name>
</gene>
<dbReference type="AlphaFoldDB" id="A0A1H6JNI5"/>
<keyword evidence="3" id="KW-1185">Reference proteome</keyword>
<evidence type="ECO:0000256" key="1">
    <source>
        <dbReference type="SAM" id="MobiDB-lite"/>
    </source>
</evidence>
<accession>A0A1H6JNI5</accession>
<dbReference type="STRING" id="1267564.SAMN05192561_11245"/>